<organism evidence="1 2">
    <name type="scientific">Xylocopa violacea</name>
    <name type="common">Violet carpenter bee</name>
    <name type="synonym">Apis violacea</name>
    <dbReference type="NCBI Taxonomy" id="135666"/>
    <lineage>
        <taxon>Eukaryota</taxon>
        <taxon>Metazoa</taxon>
        <taxon>Ecdysozoa</taxon>
        <taxon>Arthropoda</taxon>
        <taxon>Hexapoda</taxon>
        <taxon>Insecta</taxon>
        <taxon>Pterygota</taxon>
        <taxon>Neoptera</taxon>
        <taxon>Endopterygota</taxon>
        <taxon>Hymenoptera</taxon>
        <taxon>Apocrita</taxon>
        <taxon>Aculeata</taxon>
        <taxon>Apoidea</taxon>
        <taxon>Anthophila</taxon>
        <taxon>Apidae</taxon>
        <taxon>Xylocopa</taxon>
        <taxon>Xylocopa</taxon>
    </lineage>
</organism>
<protein>
    <submittedName>
        <fullName evidence="1">Uncharacterized protein</fullName>
    </submittedName>
</protein>
<reference evidence="1 2" key="1">
    <citation type="submission" date="2024-08" db="EMBL/GenBank/DDBJ databases">
        <authorList>
            <person name="Will J Nash"/>
            <person name="Angela Man"/>
            <person name="Seanna McTaggart"/>
            <person name="Kendall Baker"/>
            <person name="Tom Barker"/>
            <person name="Leah Catchpole"/>
            <person name="Alex Durrant"/>
            <person name="Karim Gharbi"/>
            <person name="Naomi Irish"/>
            <person name="Gemy Kaithakottil"/>
            <person name="Debby Ku"/>
            <person name="Aaliyah Providence"/>
            <person name="Felix Shaw"/>
            <person name="David Swarbreck"/>
            <person name="Chris Watkins"/>
            <person name="Ann M. McCartney"/>
            <person name="Giulio Formenti"/>
            <person name="Alice Mouton"/>
            <person name="Noel Vella"/>
            <person name="Bjorn M von Reumont"/>
            <person name="Adriana Vella"/>
            <person name="Wilfried Haerty"/>
        </authorList>
    </citation>
    <scope>NUCLEOTIDE SEQUENCE [LARGE SCALE GENOMIC DNA]</scope>
</reference>
<dbReference type="Proteomes" id="UP001642520">
    <property type="component" value="Unassembled WGS sequence"/>
</dbReference>
<keyword evidence="2" id="KW-1185">Reference proteome</keyword>
<proteinExistence type="predicted"/>
<evidence type="ECO:0000313" key="2">
    <source>
        <dbReference type="Proteomes" id="UP001642520"/>
    </source>
</evidence>
<gene>
    <name evidence="1" type="ORF">XYLVIOL_LOCUS10289</name>
</gene>
<sequence>MISISLTLAWISSALVDYKRRINDSESIIDETFAVRCVRQWDSIGSTLMYPDYTMVHLGVPSCDYEVQFTRISYMRLICAL</sequence>
<dbReference type="EMBL" id="CAXAJV020001300">
    <property type="protein sequence ID" value="CAL7950960.1"/>
    <property type="molecule type" value="Genomic_DNA"/>
</dbReference>
<comment type="caution">
    <text evidence="1">The sequence shown here is derived from an EMBL/GenBank/DDBJ whole genome shotgun (WGS) entry which is preliminary data.</text>
</comment>
<evidence type="ECO:0000313" key="1">
    <source>
        <dbReference type="EMBL" id="CAL7950960.1"/>
    </source>
</evidence>
<accession>A0ABP1PCI9</accession>
<name>A0ABP1PCI9_XYLVO</name>